<name>G4YKA9_PHYSP</name>
<reference evidence="1 2" key="1">
    <citation type="journal article" date="2006" name="Science">
        <title>Phytophthora genome sequences uncover evolutionary origins and mechanisms of pathogenesis.</title>
        <authorList>
            <person name="Tyler B.M."/>
            <person name="Tripathy S."/>
            <person name="Zhang X."/>
            <person name="Dehal P."/>
            <person name="Jiang R.H."/>
            <person name="Aerts A."/>
            <person name="Arredondo F.D."/>
            <person name="Baxter L."/>
            <person name="Bensasson D."/>
            <person name="Beynon J.L."/>
            <person name="Chapman J."/>
            <person name="Damasceno C.M."/>
            <person name="Dorrance A.E."/>
            <person name="Dou D."/>
            <person name="Dickerman A.W."/>
            <person name="Dubchak I.L."/>
            <person name="Garbelotto M."/>
            <person name="Gijzen M."/>
            <person name="Gordon S.G."/>
            <person name="Govers F."/>
            <person name="Grunwald N.J."/>
            <person name="Huang W."/>
            <person name="Ivors K.L."/>
            <person name="Jones R.W."/>
            <person name="Kamoun S."/>
            <person name="Krampis K."/>
            <person name="Lamour K.H."/>
            <person name="Lee M.K."/>
            <person name="McDonald W.H."/>
            <person name="Medina M."/>
            <person name="Meijer H.J."/>
            <person name="Nordberg E.K."/>
            <person name="Maclean D.J."/>
            <person name="Ospina-Giraldo M.D."/>
            <person name="Morris P.F."/>
            <person name="Phuntumart V."/>
            <person name="Putnam N.H."/>
            <person name="Rash S."/>
            <person name="Rose J.K."/>
            <person name="Sakihama Y."/>
            <person name="Salamov A.A."/>
            <person name="Savidor A."/>
            <person name="Scheuring C.F."/>
            <person name="Smith B.M."/>
            <person name="Sobral B.W."/>
            <person name="Terry A."/>
            <person name="Torto-Alalibo T.A."/>
            <person name="Win J."/>
            <person name="Xu Z."/>
            <person name="Zhang H."/>
            <person name="Grigoriev I.V."/>
            <person name="Rokhsar D.S."/>
            <person name="Boore J.L."/>
        </authorList>
    </citation>
    <scope>NUCLEOTIDE SEQUENCE [LARGE SCALE GENOMIC DNA]</scope>
    <source>
        <strain evidence="1 2">P6497</strain>
    </source>
</reference>
<evidence type="ECO:0000313" key="1">
    <source>
        <dbReference type="EMBL" id="EGZ28193.1"/>
    </source>
</evidence>
<protein>
    <submittedName>
        <fullName evidence="1">Uncharacterized protein</fullName>
    </submittedName>
</protein>
<dbReference type="AlphaFoldDB" id="G4YKA9"/>
<dbReference type="RefSeq" id="XP_009515468.1">
    <property type="nucleotide sequence ID" value="XM_009517173.1"/>
</dbReference>
<evidence type="ECO:0000313" key="2">
    <source>
        <dbReference type="Proteomes" id="UP000002640"/>
    </source>
</evidence>
<dbReference type="GeneID" id="20653633"/>
<dbReference type="KEGG" id="psoj:PHYSODRAFT_468031"/>
<sequence>MRGWDVPRRERPPVMIKLVSMPSRSFSLLYFLLAALISRLEGYDPWNEIPASCSRSRRISSASSDEAALFRTLYNCGLHISQR</sequence>
<organism evidence="1 2">
    <name type="scientific">Phytophthora sojae (strain P6497)</name>
    <name type="common">Soybean stem and root rot agent</name>
    <name type="synonym">Phytophthora megasperma f. sp. glycines</name>
    <dbReference type="NCBI Taxonomy" id="1094619"/>
    <lineage>
        <taxon>Eukaryota</taxon>
        <taxon>Sar</taxon>
        <taxon>Stramenopiles</taxon>
        <taxon>Oomycota</taxon>
        <taxon>Peronosporomycetes</taxon>
        <taxon>Peronosporales</taxon>
        <taxon>Peronosporaceae</taxon>
        <taxon>Phytophthora</taxon>
    </lineage>
</organism>
<keyword evidence="2" id="KW-1185">Reference proteome</keyword>
<dbReference type="OMA" id="WNEIPAS"/>
<proteinExistence type="predicted"/>
<dbReference type="EMBL" id="JH159151">
    <property type="protein sequence ID" value="EGZ28193.1"/>
    <property type="molecule type" value="Genomic_DNA"/>
</dbReference>
<gene>
    <name evidence="1" type="ORF">PHYSODRAFT_468031</name>
</gene>
<dbReference type="InParanoid" id="G4YKA9"/>
<accession>G4YKA9</accession>
<dbReference type="Proteomes" id="UP000002640">
    <property type="component" value="Unassembled WGS sequence"/>
</dbReference>